<evidence type="ECO:0000259" key="4">
    <source>
        <dbReference type="Pfam" id="PF24570"/>
    </source>
</evidence>
<proteinExistence type="inferred from homology"/>
<dbReference type="PANTHER" id="PTHR26379:SF504">
    <property type="entry name" value="OS08G0523800 PROTEIN"/>
    <property type="match status" value="1"/>
</dbReference>
<dbReference type="AlphaFoldDB" id="A0AAD8TIB3"/>
<feature type="domain" description="BTB" evidence="3">
    <location>
        <begin position="2"/>
        <end position="68"/>
    </location>
</feature>
<dbReference type="Pfam" id="PF24570">
    <property type="entry name" value="BACK_BPM_SPOP"/>
    <property type="match status" value="1"/>
</dbReference>
<comment type="caution">
    <text evidence="5">The sequence shown here is derived from an EMBL/GenBank/DDBJ whole genome shotgun (WGS) entry which is preliminary data.</text>
</comment>
<dbReference type="GO" id="GO:0016567">
    <property type="term" value="P:protein ubiquitination"/>
    <property type="evidence" value="ECO:0007669"/>
    <property type="project" value="InterPro"/>
</dbReference>
<dbReference type="PANTHER" id="PTHR26379">
    <property type="entry name" value="BTB/POZ AND MATH DOMAIN-CONTAINING PROTEIN 1"/>
    <property type="match status" value="1"/>
</dbReference>
<dbReference type="InterPro" id="IPR011333">
    <property type="entry name" value="SKP1/BTB/POZ_sf"/>
</dbReference>
<gene>
    <name evidence="5" type="ORF">QYE76_044268</name>
</gene>
<dbReference type="EMBL" id="JAUUTY010000002">
    <property type="protein sequence ID" value="KAK1683420.1"/>
    <property type="molecule type" value="Genomic_DNA"/>
</dbReference>
<accession>A0AAD8TIB3</accession>
<dbReference type="Gene3D" id="1.25.40.420">
    <property type="match status" value="1"/>
</dbReference>
<protein>
    <recommendedName>
        <fullName evidence="7">BTB domain-containing protein</fullName>
    </recommendedName>
</protein>
<evidence type="ECO:0000313" key="5">
    <source>
        <dbReference type="EMBL" id="KAK1683420.1"/>
    </source>
</evidence>
<evidence type="ECO:0000259" key="3">
    <source>
        <dbReference type="Pfam" id="PF00651"/>
    </source>
</evidence>
<sequence>MAEAKMSRITLEEIEPAVFKVLLRFMYTDMLPPDDELAGSPVEMYQHLLAAADRYAMERLKLMCADKLWENVSVDAVAATLYCAKTYNCRELKDKCIAFFVEEKIFKKVVLTDGYVQLVQKFPSIMAELREKVGA</sequence>
<dbReference type="SUPFAM" id="SSF54695">
    <property type="entry name" value="POZ domain"/>
    <property type="match status" value="1"/>
</dbReference>
<evidence type="ECO:0008006" key="7">
    <source>
        <dbReference type="Google" id="ProtNLM"/>
    </source>
</evidence>
<dbReference type="Gene3D" id="3.30.710.10">
    <property type="entry name" value="Potassium Channel Kv1.1, Chain A"/>
    <property type="match status" value="1"/>
</dbReference>
<evidence type="ECO:0000313" key="6">
    <source>
        <dbReference type="Proteomes" id="UP001231189"/>
    </source>
</evidence>
<feature type="domain" description="BPM/SPOP BACK" evidence="4">
    <location>
        <begin position="77"/>
        <end position="129"/>
    </location>
</feature>
<comment type="pathway">
    <text evidence="1">Protein modification; protein ubiquitination.</text>
</comment>
<dbReference type="InterPro" id="IPR000210">
    <property type="entry name" value="BTB/POZ_dom"/>
</dbReference>
<dbReference type="InterPro" id="IPR056423">
    <property type="entry name" value="BACK_BPM_SPOP"/>
</dbReference>
<dbReference type="Pfam" id="PF00651">
    <property type="entry name" value="BTB"/>
    <property type="match status" value="1"/>
</dbReference>
<evidence type="ECO:0000256" key="2">
    <source>
        <dbReference type="ARBA" id="ARBA00010846"/>
    </source>
</evidence>
<keyword evidence="6" id="KW-1185">Reference proteome</keyword>
<dbReference type="Proteomes" id="UP001231189">
    <property type="component" value="Unassembled WGS sequence"/>
</dbReference>
<name>A0AAD8TIB3_LOLMU</name>
<dbReference type="InterPro" id="IPR045005">
    <property type="entry name" value="BPM1-6"/>
</dbReference>
<reference evidence="5" key="1">
    <citation type="submission" date="2023-07" db="EMBL/GenBank/DDBJ databases">
        <title>A chromosome-level genome assembly of Lolium multiflorum.</title>
        <authorList>
            <person name="Chen Y."/>
            <person name="Copetti D."/>
            <person name="Kolliker R."/>
            <person name="Studer B."/>
        </authorList>
    </citation>
    <scope>NUCLEOTIDE SEQUENCE</scope>
    <source>
        <strain evidence="5">02402/16</strain>
        <tissue evidence="5">Leaf</tissue>
    </source>
</reference>
<comment type="similarity">
    <text evidence="2">Belongs to the Tdpoz family.</text>
</comment>
<organism evidence="5 6">
    <name type="scientific">Lolium multiflorum</name>
    <name type="common">Italian ryegrass</name>
    <name type="synonym">Lolium perenne subsp. multiflorum</name>
    <dbReference type="NCBI Taxonomy" id="4521"/>
    <lineage>
        <taxon>Eukaryota</taxon>
        <taxon>Viridiplantae</taxon>
        <taxon>Streptophyta</taxon>
        <taxon>Embryophyta</taxon>
        <taxon>Tracheophyta</taxon>
        <taxon>Spermatophyta</taxon>
        <taxon>Magnoliopsida</taxon>
        <taxon>Liliopsida</taxon>
        <taxon>Poales</taxon>
        <taxon>Poaceae</taxon>
        <taxon>BOP clade</taxon>
        <taxon>Pooideae</taxon>
        <taxon>Poodae</taxon>
        <taxon>Poeae</taxon>
        <taxon>Poeae Chloroplast Group 2 (Poeae type)</taxon>
        <taxon>Loliodinae</taxon>
        <taxon>Loliinae</taxon>
        <taxon>Lolium</taxon>
    </lineage>
</organism>
<evidence type="ECO:0000256" key="1">
    <source>
        <dbReference type="ARBA" id="ARBA00004906"/>
    </source>
</evidence>